<sequence length="105" mass="11401">MAPASVVLTSIDELMNQDISSLPTTQQCGYIRKLVSGASDANLVVIEVRDIPGGDEAFELAAKLCYGINFEISIDNIAMLCCVVEYLEMTEDNVVGNLVSRMRPT</sequence>
<name>A0AAP0PFH8_9MAGN</name>
<gene>
    <name evidence="1" type="ORF">Syun_012613</name>
</gene>
<organism evidence="1 2">
    <name type="scientific">Stephania yunnanensis</name>
    <dbReference type="NCBI Taxonomy" id="152371"/>
    <lineage>
        <taxon>Eukaryota</taxon>
        <taxon>Viridiplantae</taxon>
        <taxon>Streptophyta</taxon>
        <taxon>Embryophyta</taxon>
        <taxon>Tracheophyta</taxon>
        <taxon>Spermatophyta</taxon>
        <taxon>Magnoliopsida</taxon>
        <taxon>Ranunculales</taxon>
        <taxon>Menispermaceae</taxon>
        <taxon>Menispermoideae</taxon>
        <taxon>Cissampelideae</taxon>
        <taxon>Stephania</taxon>
    </lineage>
</organism>
<proteinExistence type="predicted"/>
<comment type="caution">
    <text evidence="1">The sequence shown here is derived from an EMBL/GenBank/DDBJ whole genome shotgun (WGS) entry which is preliminary data.</text>
</comment>
<dbReference type="Proteomes" id="UP001420932">
    <property type="component" value="Unassembled WGS sequence"/>
</dbReference>
<evidence type="ECO:0000313" key="2">
    <source>
        <dbReference type="Proteomes" id="UP001420932"/>
    </source>
</evidence>
<dbReference type="InterPro" id="IPR043454">
    <property type="entry name" value="NPH3/RPT2-like"/>
</dbReference>
<accession>A0AAP0PFH8</accession>
<dbReference type="PANTHER" id="PTHR32370">
    <property type="entry name" value="OS12G0117600 PROTEIN"/>
    <property type="match status" value="1"/>
</dbReference>
<reference evidence="1 2" key="1">
    <citation type="submission" date="2024-01" db="EMBL/GenBank/DDBJ databases">
        <title>Genome assemblies of Stephania.</title>
        <authorList>
            <person name="Yang L."/>
        </authorList>
    </citation>
    <scope>NUCLEOTIDE SEQUENCE [LARGE SCALE GENOMIC DNA]</scope>
    <source>
        <strain evidence="1">YNDBR</strain>
        <tissue evidence="1">Leaf</tissue>
    </source>
</reference>
<protein>
    <submittedName>
        <fullName evidence="1">Uncharacterized protein</fullName>
    </submittedName>
</protein>
<dbReference type="AlphaFoldDB" id="A0AAP0PFH8"/>
<evidence type="ECO:0000313" key="1">
    <source>
        <dbReference type="EMBL" id="KAK9143213.1"/>
    </source>
</evidence>
<keyword evidence="2" id="KW-1185">Reference proteome</keyword>
<dbReference type="EMBL" id="JBBNAF010000005">
    <property type="protein sequence ID" value="KAK9143213.1"/>
    <property type="molecule type" value="Genomic_DNA"/>
</dbReference>